<proteinExistence type="predicted"/>
<dbReference type="SUPFAM" id="SSF47473">
    <property type="entry name" value="EF-hand"/>
    <property type="match status" value="1"/>
</dbReference>
<accession>A0ABD2Z9V9</accession>
<evidence type="ECO:0000256" key="1">
    <source>
        <dbReference type="ARBA" id="ARBA00022837"/>
    </source>
</evidence>
<feature type="domain" description="EF-hand" evidence="2">
    <location>
        <begin position="18"/>
        <end position="53"/>
    </location>
</feature>
<evidence type="ECO:0000259" key="2">
    <source>
        <dbReference type="PROSITE" id="PS50222"/>
    </source>
</evidence>
<keyword evidence="4" id="KW-1185">Reference proteome</keyword>
<dbReference type="Proteomes" id="UP001630127">
    <property type="component" value="Unassembled WGS sequence"/>
</dbReference>
<dbReference type="InterPro" id="IPR002048">
    <property type="entry name" value="EF_hand_dom"/>
</dbReference>
<dbReference type="PROSITE" id="PS00018">
    <property type="entry name" value="EF_HAND_1"/>
    <property type="match status" value="2"/>
</dbReference>
<dbReference type="SMART" id="SM00054">
    <property type="entry name" value="EFh"/>
    <property type="match status" value="2"/>
</dbReference>
<feature type="domain" description="EF-hand" evidence="2">
    <location>
        <begin position="64"/>
        <end position="89"/>
    </location>
</feature>
<sequence>MPLIATPKIIIKPGNIPMTAEQLKGIFEQCDKNGDGRLDRAELKEAFKRLGAMIPRWRAARGLHHADANGDGYIDEEEMTGLVNYALHLGYTVNQLNPARFMRY</sequence>
<protein>
    <recommendedName>
        <fullName evidence="2">EF-hand domain-containing protein</fullName>
    </recommendedName>
</protein>
<dbReference type="Gene3D" id="1.10.238.10">
    <property type="entry name" value="EF-hand"/>
    <property type="match status" value="1"/>
</dbReference>
<organism evidence="3 4">
    <name type="scientific">Cinchona calisaya</name>
    <dbReference type="NCBI Taxonomy" id="153742"/>
    <lineage>
        <taxon>Eukaryota</taxon>
        <taxon>Viridiplantae</taxon>
        <taxon>Streptophyta</taxon>
        <taxon>Embryophyta</taxon>
        <taxon>Tracheophyta</taxon>
        <taxon>Spermatophyta</taxon>
        <taxon>Magnoliopsida</taxon>
        <taxon>eudicotyledons</taxon>
        <taxon>Gunneridae</taxon>
        <taxon>Pentapetalae</taxon>
        <taxon>asterids</taxon>
        <taxon>lamiids</taxon>
        <taxon>Gentianales</taxon>
        <taxon>Rubiaceae</taxon>
        <taxon>Cinchonoideae</taxon>
        <taxon>Cinchoneae</taxon>
        <taxon>Cinchona</taxon>
    </lineage>
</organism>
<name>A0ABD2Z9V9_9GENT</name>
<dbReference type="InterPro" id="IPR018247">
    <property type="entry name" value="EF_Hand_1_Ca_BS"/>
</dbReference>
<dbReference type="Pfam" id="PF13499">
    <property type="entry name" value="EF-hand_7"/>
    <property type="match status" value="1"/>
</dbReference>
<keyword evidence="1" id="KW-0106">Calcium</keyword>
<evidence type="ECO:0000313" key="4">
    <source>
        <dbReference type="Proteomes" id="UP001630127"/>
    </source>
</evidence>
<dbReference type="EMBL" id="JBJUIK010000011">
    <property type="protein sequence ID" value="KAL3514518.1"/>
    <property type="molecule type" value="Genomic_DNA"/>
</dbReference>
<dbReference type="CDD" id="cd00051">
    <property type="entry name" value="EFh"/>
    <property type="match status" value="1"/>
</dbReference>
<comment type="caution">
    <text evidence="3">The sequence shown here is derived from an EMBL/GenBank/DDBJ whole genome shotgun (WGS) entry which is preliminary data.</text>
</comment>
<reference evidence="3 4" key="1">
    <citation type="submission" date="2024-11" db="EMBL/GenBank/DDBJ databases">
        <title>A near-complete genome assembly of Cinchona calisaya.</title>
        <authorList>
            <person name="Lian D.C."/>
            <person name="Zhao X.W."/>
            <person name="Wei L."/>
        </authorList>
    </citation>
    <scope>NUCLEOTIDE SEQUENCE [LARGE SCALE GENOMIC DNA]</scope>
    <source>
        <tissue evidence="3">Nenye</tissue>
    </source>
</reference>
<gene>
    <name evidence="3" type="ORF">ACH5RR_027235</name>
</gene>
<evidence type="ECO:0000313" key="3">
    <source>
        <dbReference type="EMBL" id="KAL3514518.1"/>
    </source>
</evidence>
<dbReference type="PROSITE" id="PS50222">
    <property type="entry name" value="EF_HAND_2"/>
    <property type="match status" value="2"/>
</dbReference>
<dbReference type="InterPro" id="IPR011992">
    <property type="entry name" value="EF-hand-dom_pair"/>
</dbReference>
<dbReference type="AlphaFoldDB" id="A0ABD2Z9V9"/>